<sequence>MSENHFELKQRSFESPLLYLMLYFIKYLITSDYSMFIADNVLEVTEFVQLWDI</sequence>
<protein>
    <submittedName>
        <fullName evidence="2">Uncharacterized protein</fullName>
    </submittedName>
</protein>
<comment type="caution">
    <text evidence="2">The sequence shown here is derived from an EMBL/GenBank/DDBJ whole genome shotgun (WGS) entry which is preliminary data.</text>
</comment>
<evidence type="ECO:0000256" key="1">
    <source>
        <dbReference type="SAM" id="Phobius"/>
    </source>
</evidence>
<dbReference type="AlphaFoldDB" id="A0A0R1YQZ6"/>
<dbReference type="EMBL" id="AZFZ01000010">
    <property type="protein sequence ID" value="KRM44669.1"/>
    <property type="molecule type" value="Genomic_DNA"/>
</dbReference>
<keyword evidence="1" id="KW-0472">Membrane</keyword>
<dbReference type="Proteomes" id="UP000051010">
    <property type="component" value="Unassembled WGS sequence"/>
</dbReference>
<gene>
    <name evidence="2" type="ORF">FD47_GL000122</name>
</gene>
<keyword evidence="1" id="KW-0812">Transmembrane</keyword>
<accession>A0A0R1YQZ6</accession>
<organism evidence="2 3">
    <name type="scientific">Lentilactobacillus parafarraginis DSM 18390 = JCM 14109</name>
    <dbReference type="NCBI Taxonomy" id="1423786"/>
    <lineage>
        <taxon>Bacteria</taxon>
        <taxon>Bacillati</taxon>
        <taxon>Bacillota</taxon>
        <taxon>Bacilli</taxon>
        <taxon>Lactobacillales</taxon>
        <taxon>Lactobacillaceae</taxon>
        <taxon>Lentilactobacillus</taxon>
    </lineage>
</organism>
<reference evidence="2 3" key="1">
    <citation type="journal article" date="2015" name="Genome Announc.">
        <title>Expanding the biotechnology potential of lactobacilli through comparative genomics of 213 strains and associated genera.</title>
        <authorList>
            <person name="Sun Z."/>
            <person name="Harris H.M."/>
            <person name="McCann A."/>
            <person name="Guo C."/>
            <person name="Argimon S."/>
            <person name="Zhang W."/>
            <person name="Yang X."/>
            <person name="Jeffery I.B."/>
            <person name="Cooney J.C."/>
            <person name="Kagawa T.F."/>
            <person name="Liu W."/>
            <person name="Song Y."/>
            <person name="Salvetti E."/>
            <person name="Wrobel A."/>
            <person name="Rasinkangas P."/>
            <person name="Parkhill J."/>
            <person name="Rea M.C."/>
            <person name="O'Sullivan O."/>
            <person name="Ritari J."/>
            <person name="Douillard F.P."/>
            <person name="Paul Ross R."/>
            <person name="Yang R."/>
            <person name="Briner A.E."/>
            <person name="Felis G.E."/>
            <person name="de Vos W.M."/>
            <person name="Barrangou R."/>
            <person name="Klaenhammer T.R."/>
            <person name="Caufield P.W."/>
            <person name="Cui Y."/>
            <person name="Zhang H."/>
            <person name="O'Toole P.W."/>
        </authorList>
    </citation>
    <scope>NUCLEOTIDE SEQUENCE [LARGE SCALE GENOMIC DNA]</scope>
    <source>
        <strain evidence="2 3">DSM 18390</strain>
    </source>
</reference>
<proteinExistence type="predicted"/>
<evidence type="ECO:0000313" key="3">
    <source>
        <dbReference type="Proteomes" id="UP000051010"/>
    </source>
</evidence>
<evidence type="ECO:0000313" key="2">
    <source>
        <dbReference type="EMBL" id="KRM44669.1"/>
    </source>
</evidence>
<name>A0A0R1YQZ6_9LACO</name>
<feature type="transmembrane region" description="Helical" evidence="1">
    <location>
        <begin position="12"/>
        <end position="29"/>
    </location>
</feature>
<keyword evidence="1" id="KW-1133">Transmembrane helix</keyword>